<keyword evidence="6" id="KW-0464">Manganese</keyword>
<evidence type="ECO:0000256" key="4">
    <source>
        <dbReference type="ARBA" id="ARBA00022801"/>
    </source>
</evidence>
<gene>
    <name evidence="9" type="ORF">CROQUDRAFT_654948</name>
</gene>
<evidence type="ECO:0000256" key="3">
    <source>
        <dbReference type="ARBA" id="ARBA00022723"/>
    </source>
</evidence>
<organism evidence="9 10">
    <name type="scientific">Cronartium quercuum f. sp. fusiforme G11</name>
    <dbReference type="NCBI Taxonomy" id="708437"/>
    <lineage>
        <taxon>Eukaryota</taxon>
        <taxon>Fungi</taxon>
        <taxon>Dikarya</taxon>
        <taxon>Basidiomycota</taxon>
        <taxon>Pucciniomycotina</taxon>
        <taxon>Pucciniomycetes</taxon>
        <taxon>Pucciniales</taxon>
        <taxon>Coleosporiaceae</taxon>
        <taxon>Cronartium</taxon>
    </lineage>
</organism>
<dbReference type="PROSITE" id="PS51462">
    <property type="entry name" value="NUDIX"/>
    <property type="match status" value="1"/>
</dbReference>
<feature type="domain" description="Nudix hydrolase" evidence="8">
    <location>
        <begin position="34"/>
        <end position="262"/>
    </location>
</feature>
<proteinExistence type="predicted"/>
<dbReference type="InterPro" id="IPR015797">
    <property type="entry name" value="NUDIX_hydrolase-like_dom_sf"/>
</dbReference>
<dbReference type="Proteomes" id="UP000886653">
    <property type="component" value="Unassembled WGS sequence"/>
</dbReference>
<sequence>MTNGDRHVSSLSGKAEVGPAGKHLDEEREPGGANGRLSASLILIKPVEKFTSTNDGFNYRTLLVERNSVKGSFLSAHVFPGGNIDEDDYTVSKMIDHDCSDMVLSALKSCAIRENFEETGILVGTNMIDDSKPISSDRELLALTLSEWRQKILNRSELFSNFLKFLHSNFGREVKLNSLLYYGNYHTPMIFPKRWDTHFFMSIVPEDHSTDNKESGVIGLNQAIVDGAETVSMSWLTPREAISLATSAIDLPPIKLAPPQFYFLSELCMKSDYDSIIKPTTYLKSKDIKDIGFIRKVIKFIPEICKTKFNQSNHNELVQLVLPGDPQHSSTDSLIHSSTINKDLLKHRVYIRPQLQPKIGFLNPMGVERIGMLQVLGQGWDDMVVGQMKSF</sequence>
<keyword evidence="10" id="KW-1185">Reference proteome</keyword>
<evidence type="ECO:0000313" key="9">
    <source>
        <dbReference type="EMBL" id="KAG0148438.1"/>
    </source>
</evidence>
<dbReference type="PANTHER" id="PTHR12318:SF0">
    <property type="entry name" value="ACYL-COENZYME A DIPHOSPHATASE NUDT19"/>
    <property type="match status" value="1"/>
</dbReference>
<evidence type="ECO:0000256" key="7">
    <source>
        <dbReference type="SAM" id="MobiDB-lite"/>
    </source>
</evidence>
<dbReference type="GO" id="GO:0005739">
    <property type="term" value="C:mitochondrion"/>
    <property type="evidence" value="ECO:0007669"/>
    <property type="project" value="TreeGrafter"/>
</dbReference>
<evidence type="ECO:0000259" key="8">
    <source>
        <dbReference type="PROSITE" id="PS51462"/>
    </source>
</evidence>
<dbReference type="AlphaFoldDB" id="A0A9P6NLX5"/>
<comment type="cofactor">
    <cofactor evidence="1">
        <name>Mn(2+)</name>
        <dbReference type="ChEBI" id="CHEBI:29035"/>
    </cofactor>
</comment>
<dbReference type="CDD" id="cd18870">
    <property type="entry name" value="NUDIX_AcylCoAdiphos_Nudt19"/>
    <property type="match status" value="1"/>
</dbReference>
<evidence type="ECO:0000256" key="2">
    <source>
        <dbReference type="ARBA" id="ARBA00001946"/>
    </source>
</evidence>
<protein>
    <recommendedName>
        <fullName evidence="8">Nudix hydrolase domain-containing protein</fullName>
    </recommendedName>
</protein>
<dbReference type="PANTHER" id="PTHR12318">
    <property type="entry name" value="TESTOSTERONE-REGULATED PROTEIN RP2"/>
    <property type="match status" value="1"/>
</dbReference>
<comment type="cofactor">
    <cofactor evidence="2">
        <name>Mg(2+)</name>
        <dbReference type="ChEBI" id="CHEBI:18420"/>
    </cofactor>
</comment>
<comment type="caution">
    <text evidence="9">The sequence shown here is derived from an EMBL/GenBank/DDBJ whole genome shotgun (WGS) entry which is preliminary data.</text>
</comment>
<dbReference type="OrthoDB" id="1695362at2759"/>
<feature type="region of interest" description="Disordered" evidence="7">
    <location>
        <begin position="1"/>
        <end position="33"/>
    </location>
</feature>
<keyword evidence="4" id="KW-0378">Hydrolase</keyword>
<dbReference type="InterPro" id="IPR039121">
    <property type="entry name" value="NUDT19"/>
</dbReference>
<keyword evidence="3" id="KW-0479">Metal-binding</keyword>
<evidence type="ECO:0000256" key="6">
    <source>
        <dbReference type="ARBA" id="ARBA00023211"/>
    </source>
</evidence>
<name>A0A9P6NLX5_9BASI</name>
<accession>A0A9P6NLX5</accession>
<reference evidence="9" key="1">
    <citation type="submission" date="2013-11" db="EMBL/GenBank/DDBJ databases">
        <title>Genome sequence of the fusiform rust pathogen reveals effectors for host alternation and coevolution with pine.</title>
        <authorList>
            <consortium name="DOE Joint Genome Institute"/>
            <person name="Smith K."/>
            <person name="Pendleton A."/>
            <person name="Kubisiak T."/>
            <person name="Anderson C."/>
            <person name="Salamov A."/>
            <person name="Aerts A."/>
            <person name="Riley R."/>
            <person name="Clum A."/>
            <person name="Lindquist E."/>
            <person name="Ence D."/>
            <person name="Campbell M."/>
            <person name="Kronenberg Z."/>
            <person name="Feau N."/>
            <person name="Dhillon B."/>
            <person name="Hamelin R."/>
            <person name="Burleigh J."/>
            <person name="Smith J."/>
            <person name="Yandell M."/>
            <person name="Nelson C."/>
            <person name="Grigoriev I."/>
            <person name="Davis J."/>
        </authorList>
    </citation>
    <scope>NUCLEOTIDE SEQUENCE</scope>
    <source>
        <strain evidence="9">G11</strain>
    </source>
</reference>
<dbReference type="GO" id="GO:0046872">
    <property type="term" value="F:metal ion binding"/>
    <property type="evidence" value="ECO:0007669"/>
    <property type="project" value="UniProtKB-KW"/>
</dbReference>
<evidence type="ECO:0000256" key="1">
    <source>
        <dbReference type="ARBA" id="ARBA00001936"/>
    </source>
</evidence>
<dbReference type="GO" id="GO:0016818">
    <property type="term" value="F:hydrolase activity, acting on acid anhydrides, in phosphorus-containing anhydrides"/>
    <property type="evidence" value="ECO:0007669"/>
    <property type="project" value="InterPro"/>
</dbReference>
<dbReference type="SUPFAM" id="SSF55811">
    <property type="entry name" value="Nudix"/>
    <property type="match status" value="1"/>
</dbReference>
<dbReference type="Gene3D" id="3.90.79.10">
    <property type="entry name" value="Nucleoside Triphosphate Pyrophosphohydrolase"/>
    <property type="match status" value="1"/>
</dbReference>
<keyword evidence="5" id="KW-0460">Magnesium</keyword>
<evidence type="ECO:0000313" key="10">
    <source>
        <dbReference type="Proteomes" id="UP000886653"/>
    </source>
</evidence>
<evidence type="ECO:0000256" key="5">
    <source>
        <dbReference type="ARBA" id="ARBA00022842"/>
    </source>
</evidence>
<dbReference type="InterPro" id="IPR000086">
    <property type="entry name" value="NUDIX_hydrolase_dom"/>
</dbReference>
<dbReference type="EMBL" id="MU167237">
    <property type="protein sequence ID" value="KAG0148438.1"/>
    <property type="molecule type" value="Genomic_DNA"/>
</dbReference>